<keyword evidence="1" id="KW-0472">Membrane</keyword>
<keyword evidence="1" id="KW-1133">Transmembrane helix</keyword>
<evidence type="ECO:0000313" key="2">
    <source>
        <dbReference type="EMBL" id="SDH20557.1"/>
    </source>
</evidence>
<evidence type="ECO:0000313" key="3">
    <source>
        <dbReference type="Proteomes" id="UP000199274"/>
    </source>
</evidence>
<evidence type="ECO:0000256" key="1">
    <source>
        <dbReference type="SAM" id="Phobius"/>
    </source>
</evidence>
<accession>A0A1G8AI44</accession>
<keyword evidence="1" id="KW-0812">Transmembrane</keyword>
<feature type="transmembrane region" description="Helical" evidence="1">
    <location>
        <begin position="21"/>
        <end position="39"/>
    </location>
</feature>
<reference evidence="3" key="1">
    <citation type="submission" date="2016-10" db="EMBL/GenBank/DDBJ databases">
        <authorList>
            <person name="Varghese N."/>
            <person name="Submissions S."/>
        </authorList>
    </citation>
    <scope>NUCLEOTIDE SEQUENCE [LARGE SCALE GENOMIC DNA]</scope>
    <source>
        <strain evidence="3">CGMCC 1.2747</strain>
    </source>
</reference>
<dbReference type="Proteomes" id="UP000199274">
    <property type="component" value="Unassembled WGS sequence"/>
</dbReference>
<keyword evidence="3" id="KW-1185">Reference proteome</keyword>
<dbReference type="AlphaFoldDB" id="A0A1G8AI44"/>
<organism evidence="2 3">
    <name type="scientific">Flavobacterium omnivorum</name>
    <dbReference type="NCBI Taxonomy" id="178355"/>
    <lineage>
        <taxon>Bacteria</taxon>
        <taxon>Pseudomonadati</taxon>
        <taxon>Bacteroidota</taxon>
        <taxon>Flavobacteriia</taxon>
        <taxon>Flavobacteriales</taxon>
        <taxon>Flavobacteriaceae</taxon>
        <taxon>Flavobacterium</taxon>
    </lineage>
</organism>
<sequence length="79" mass="9514">MPSKKLGKKTERETRKKERRCYFFSLLFCASLGWVTPILDRCKIKNNRVQFDRNNGLLHENNFEIKIKEAKKFTFTFPK</sequence>
<name>A0A1G8AI44_9FLAO</name>
<protein>
    <submittedName>
        <fullName evidence="2">Uncharacterized protein</fullName>
    </submittedName>
</protein>
<dbReference type="EMBL" id="FNDB01000005">
    <property type="protein sequence ID" value="SDH20557.1"/>
    <property type="molecule type" value="Genomic_DNA"/>
</dbReference>
<gene>
    <name evidence="2" type="ORF">SAMN04488062_10532</name>
</gene>
<proteinExistence type="predicted"/>